<protein>
    <submittedName>
        <fullName evidence="2">Antitoxin of bacterial toxin-antitoxin system, YdaS/YdaT</fullName>
    </submittedName>
    <submittedName>
        <fullName evidence="1">DNA-binding transcriptional regulator YdaS (Cro superfamily)</fullName>
    </submittedName>
</protein>
<dbReference type="SUPFAM" id="SSF47413">
    <property type="entry name" value="lambda repressor-like DNA-binding domains"/>
    <property type="match status" value="1"/>
</dbReference>
<keyword evidence="1" id="KW-0238">DNA-binding</keyword>
<dbReference type="Proteomes" id="UP000295536">
    <property type="component" value="Unassembled WGS sequence"/>
</dbReference>
<proteinExistence type="predicted"/>
<dbReference type="GO" id="GO:0003677">
    <property type="term" value="F:DNA binding"/>
    <property type="evidence" value="ECO:0007669"/>
    <property type="project" value="UniProtKB-KW"/>
</dbReference>
<evidence type="ECO:0000313" key="4">
    <source>
        <dbReference type="Proteomes" id="UP000315577"/>
    </source>
</evidence>
<gene>
    <name evidence="1" type="ORF">EDC36_104212</name>
    <name evidence="2" type="ORF">Tigna_01918</name>
</gene>
<dbReference type="RefSeq" id="WP_132962105.1">
    <property type="nucleotide sequence ID" value="NZ_SMAH01000004.1"/>
</dbReference>
<comment type="caution">
    <text evidence="1">The sequence shown here is derived from an EMBL/GenBank/DDBJ whole genome shotgun (WGS) entry which is preliminary data.</text>
</comment>
<dbReference type="OrthoDB" id="6446140at2"/>
<reference evidence="1 3" key="1">
    <citation type="submission" date="2019-03" db="EMBL/GenBank/DDBJ databases">
        <title>Genomic Encyclopedia of Type Strains, Phase IV (KMG-IV): sequencing the most valuable type-strain genomes for metagenomic binning, comparative biology and taxonomic classification.</title>
        <authorList>
            <person name="Goeker M."/>
        </authorList>
    </citation>
    <scope>NUCLEOTIDE SEQUENCE [LARGE SCALE GENOMIC DNA]</scope>
    <source>
        <strain evidence="1 3">DSM 12034</strain>
    </source>
</reference>
<organism evidence="1 3">
    <name type="scientific">Tepidimonas ignava</name>
    <dbReference type="NCBI Taxonomy" id="114249"/>
    <lineage>
        <taxon>Bacteria</taxon>
        <taxon>Pseudomonadati</taxon>
        <taxon>Pseudomonadota</taxon>
        <taxon>Betaproteobacteria</taxon>
        <taxon>Burkholderiales</taxon>
        <taxon>Tepidimonas</taxon>
    </lineage>
</organism>
<reference evidence="2 4" key="2">
    <citation type="submission" date="2019-07" db="EMBL/GenBank/DDBJ databases">
        <title>Tepidimonas ignava SPS-1037 draft genome.</title>
        <authorList>
            <person name="Da Costa M.S."/>
            <person name="Froufe H.J.C."/>
            <person name="Egas C."/>
            <person name="Albuquerque L."/>
        </authorList>
    </citation>
    <scope>NUCLEOTIDE SEQUENCE [LARGE SCALE GENOMIC DNA]</scope>
    <source>
        <strain evidence="2 4">SPS-1037</strain>
    </source>
</reference>
<name>A0A4R3LH11_9BURK</name>
<dbReference type="EMBL" id="SMAH01000004">
    <property type="protein sequence ID" value="TCS98788.1"/>
    <property type="molecule type" value="Genomic_DNA"/>
</dbReference>
<evidence type="ECO:0000313" key="3">
    <source>
        <dbReference type="Proteomes" id="UP000295536"/>
    </source>
</evidence>
<dbReference type="Proteomes" id="UP000315577">
    <property type="component" value="Unassembled WGS sequence"/>
</dbReference>
<dbReference type="EMBL" id="VJNC01000013">
    <property type="protein sequence ID" value="TSE20287.1"/>
    <property type="molecule type" value="Genomic_DNA"/>
</dbReference>
<dbReference type="InterPro" id="IPR010982">
    <property type="entry name" value="Lambda_DNA-bd_dom_sf"/>
</dbReference>
<dbReference type="AlphaFoldDB" id="A0A4R3LH11"/>
<evidence type="ECO:0000313" key="2">
    <source>
        <dbReference type="EMBL" id="TSE20287.1"/>
    </source>
</evidence>
<keyword evidence="4" id="KW-1185">Reference proteome</keyword>
<dbReference type="Gene3D" id="1.10.260.40">
    <property type="entry name" value="lambda repressor-like DNA-binding domains"/>
    <property type="match status" value="1"/>
</dbReference>
<accession>A0A4R3LH11</accession>
<evidence type="ECO:0000313" key="1">
    <source>
        <dbReference type="EMBL" id="TCS98788.1"/>
    </source>
</evidence>
<sequence length="87" mass="9856">MRLKEYLDTLPRGERKRLAQKLGVSLSYLCQMASGVAHISPLRSVQIEKATSGVVPRQHTRADWRELWPELSELDSGTPVTQVKEEP</sequence>